<name>A0A433JJK0_9GAMM</name>
<keyword evidence="2" id="KW-1185">Reference proteome</keyword>
<sequence>MMRQYSLRQTANRYFQLDNRGSYQEKKKRAYVIQKMIDDLFCIGDVPTSWQVMKSEHIQKLVEYWKKDRVKDATIMRYMTIIRNYLQDIDCQILNIDNKSLQLQRKKPKRQRLKWQPNLWESFSDRTPRIIMALQTQFGLTFSEAIHIRPGIHIKEHKLSLTREITFNSVDRTIPIRNEIQKNILSDLEQLTNRQSLVHFFSYKRIKLDWNHALVDHSIPIKKSWRYLYARQMYEYLLPILGNYQTCLVLHDELGIKSRNTLWAYLHE</sequence>
<organism evidence="1 2">
    <name type="scientific">Legionella septentrionalis</name>
    <dbReference type="NCBI Taxonomy" id="2498109"/>
    <lineage>
        <taxon>Bacteria</taxon>
        <taxon>Pseudomonadati</taxon>
        <taxon>Pseudomonadota</taxon>
        <taxon>Gammaproteobacteria</taxon>
        <taxon>Legionellales</taxon>
        <taxon>Legionellaceae</taxon>
        <taxon>Legionella</taxon>
    </lineage>
</organism>
<dbReference type="AlphaFoldDB" id="A0A433JJK0"/>
<evidence type="ECO:0000313" key="1">
    <source>
        <dbReference type="EMBL" id="RUQ88484.1"/>
    </source>
</evidence>
<gene>
    <name evidence="1" type="ORF">EKM59_05165</name>
</gene>
<evidence type="ECO:0000313" key="2">
    <source>
        <dbReference type="Proteomes" id="UP000288012"/>
    </source>
</evidence>
<dbReference type="Proteomes" id="UP000288012">
    <property type="component" value="Unassembled WGS sequence"/>
</dbReference>
<comment type="caution">
    <text evidence="1">The sequence shown here is derived from an EMBL/GenBank/DDBJ whole genome shotgun (WGS) entry which is preliminary data.</text>
</comment>
<proteinExistence type="predicted"/>
<dbReference type="EMBL" id="RZGR01000012">
    <property type="protein sequence ID" value="RUQ88484.1"/>
    <property type="molecule type" value="Genomic_DNA"/>
</dbReference>
<accession>A0A433JJK0</accession>
<reference evidence="1 2" key="1">
    <citation type="submission" date="2018-12" db="EMBL/GenBank/DDBJ databases">
        <title>Legionella sp,whole genome shotgun sequence.</title>
        <authorList>
            <person name="Wu H."/>
        </authorList>
    </citation>
    <scope>NUCLEOTIDE SEQUENCE [LARGE SCALE GENOMIC DNA]</scope>
    <source>
        <strain evidence="2">km714</strain>
    </source>
</reference>
<protein>
    <submittedName>
        <fullName evidence="1">Integrase</fullName>
    </submittedName>
</protein>